<feature type="transmembrane region" description="Helical" evidence="1">
    <location>
        <begin position="6"/>
        <end position="26"/>
    </location>
</feature>
<gene>
    <name evidence="2" type="ORF">METZ01_LOCUS513453</name>
</gene>
<organism evidence="2">
    <name type="scientific">marine metagenome</name>
    <dbReference type="NCBI Taxonomy" id="408172"/>
    <lineage>
        <taxon>unclassified sequences</taxon>
        <taxon>metagenomes</taxon>
        <taxon>ecological metagenomes</taxon>
    </lineage>
</organism>
<dbReference type="EMBL" id="UINC01229040">
    <property type="protein sequence ID" value="SVE60599.1"/>
    <property type="molecule type" value="Genomic_DNA"/>
</dbReference>
<dbReference type="AlphaFoldDB" id="A0A383EVB4"/>
<sequence length="67" mass="7790">MPNLDAFHFLRPGWLFLIIPGCWLVFKLHHSLRRKTEWSSVVESHLLELLLVGGRGIRKNGTPWLLS</sequence>
<protein>
    <submittedName>
        <fullName evidence="2">Uncharacterized protein</fullName>
    </submittedName>
</protein>
<evidence type="ECO:0000256" key="1">
    <source>
        <dbReference type="SAM" id="Phobius"/>
    </source>
</evidence>
<feature type="non-terminal residue" evidence="2">
    <location>
        <position position="67"/>
    </location>
</feature>
<accession>A0A383EVB4</accession>
<name>A0A383EVB4_9ZZZZ</name>
<reference evidence="2" key="1">
    <citation type="submission" date="2018-05" db="EMBL/GenBank/DDBJ databases">
        <authorList>
            <person name="Lanie J.A."/>
            <person name="Ng W.-L."/>
            <person name="Kazmierczak K.M."/>
            <person name="Andrzejewski T.M."/>
            <person name="Davidsen T.M."/>
            <person name="Wayne K.J."/>
            <person name="Tettelin H."/>
            <person name="Glass J.I."/>
            <person name="Rusch D."/>
            <person name="Podicherti R."/>
            <person name="Tsui H.-C.T."/>
            <person name="Winkler M.E."/>
        </authorList>
    </citation>
    <scope>NUCLEOTIDE SEQUENCE</scope>
</reference>
<keyword evidence="1" id="KW-1133">Transmembrane helix</keyword>
<keyword evidence="1" id="KW-0812">Transmembrane</keyword>
<evidence type="ECO:0000313" key="2">
    <source>
        <dbReference type="EMBL" id="SVE60599.1"/>
    </source>
</evidence>
<proteinExistence type="predicted"/>
<keyword evidence="1" id="KW-0472">Membrane</keyword>